<dbReference type="NCBIfam" id="TIGR03025">
    <property type="entry name" value="EPS_sugtrans"/>
    <property type="match status" value="1"/>
</dbReference>
<protein>
    <submittedName>
        <fullName evidence="9">Undecaprenyl-phosphate glucose phosphotransferase</fullName>
    </submittedName>
</protein>
<dbReference type="AlphaFoldDB" id="A0AA37RUY4"/>
<feature type="transmembrane region" description="Helical" evidence="7">
    <location>
        <begin position="43"/>
        <end position="65"/>
    </location>
</feature>
<dbReference type="SUPFAM" id="SSF51735">
    <property type="entry name" value="NAD(P)-binding Rossmann-fold domains"/>
    <property type="match status" value="1"/>
</dbReference>
<evidence type="ECO:0000256" key="7">
    <source>
        <dbReference type="SAM" id="Phobius"/>
    </source>
</evidence>
<sequence length="465" mass="53274">MERGLIRDHELEFALFFRLADLFIICASLYACLSLYQVKLSDFYGFCCAIICLSYLVCAESGDLYRSWRMNNFRRQVGVVFVSWVVAILVLLVCAYFSKTSEIYSRLVMGTWFLSAPALILAWRFVVQSAKGQLRSHGFNSRRAAIIGLTENGVRLGHELEKQRDLGIVLDGYYDDRCDNRLQNAEGLHCHGTVKEAIKRAKNADIDQIYIAMPLSAKDRIAQYLKEFSDTTANTYIVPDFFTYNLMHSRWNNVGDVQTFSVYDTPFYGLTSWVKRAEDIIFSSLALLVLSPVMLTVAAGVKLSSRGPVLFKQDRYGLDGRKIKVWKFRSMRTMENGDKVTQATRDDPRVTRFGAFIRRTSLDELPQFFNVLQGDMSIVGPRPHAVAHNEQYRSIVDRYMLRHKVKPGITGLAQINGFRGETDTLDKMERRVEYDLKYINDWSIWMDVKIIGLTAIRGFTGHSAY</sequence>
<dbReference type="Pfam" id="PF13727">
    <property type="entry name" value="CoA_binding_3"/>
    <property type="match status" value="1"/>
</dbReference>
<keyword evidence="3" id="KW-0808">Transferase</keyword>
<dbReference type="Pfam" id="PF02397">
    <property type="entry name" value="Bac_transf"/>
    <property type="match status" value="1"/>
</dbReference>
<dbReference type="GO" id="GO:0089702">
    <property type="term" value="F:undecaprenyl-phosphate glucose phosphotransferase activity"/>
    <property type="evidence" value="ECO:0007669"/>
    <property type="project" value="TreeGrafter"/>
</dbReference>
<organism evidence="9 10">
    <name type="scientific">Paraferrimonas sedimenticola</name>
    <dbReference type="NCBI Taxonomy" id="375674"/>
    <lineage>
        <taxon>Bacteria</taxon>
        <taxon>Pseudomonadati</taxon>
        <taxon>Pseudomonadota</taxon>
        <taxon>Gammaproteobacteria</taxon>
        <taxon>Alteromonadales</taxon>
        <taxon>Ferrimonadaceae</taxon>
        <taxon>Paraferrimonas</taxon>
    </lineage>
</organism>
<comment type="caution">
    <text evidence="9">The sequence shown here is derived from an EMBL/GenBank/DDBJ whole genome shotgun (WGS) entry which is preliminary data.</text>
</comment>
<dbReference type="InterPro" id="IPR003362">
    <property type="entry name" value="Bact_transf"/>
</dbReference>
<dbReference type="EMBL" id="BSNC01000003">
    <property type="protein sequence ID" value="GLP95716.1"/>
    <property type="molecule type" value="Genomic_DNA"/>
</dbReference>
<reference evidence="9" key="1">
    <citation type="journal article" date="2014" name="Int. J. Syst. Evol. Microbiol.">
        <title>Complete genome sequence of Corynebacterium casei LMG S-19264T (=DSM 44701T), isolated from a smear-ripened cheese.</title>
        <authorList>
            <consortium name="US DOE Joint Genome Institute (JGI-PGF)"/>
            <person name="Walter F."/>
            <person name="Albersmeier A."/>
            <person name="Kalinowski J."/>
            <person name="Ruckert C."/>
        </authorList>
    </citation>
    <scope>NUCLEOTIDE SEQUENCE</scope>
    <source>
        <strain evidence="9">NBRC 101628</strain>
    </source>
</reference>
<dbReference type="GO" id="GO:0016020">
    <property type="term" value="C:membrane"/>
    <property type="evidence" value="ECO:0007669"/>
    <property type="project" value="UniProtKB-SubCell"/>
</dbReference>
<keyword evidence="10" id="KW-1185">Reference proteome</keyword>
<accession>A0AA37RUY4</accession>
<dbReference type="GO" id="GO:0009242">
    <property type="term" value="P:colanic acid biosynthetic process"/>
    <property type="evidence" value="ECO:0007669"/>
    <property type="project" value="TreeGrafter"/>
</dbReference>
<dbReference type="Proteomes" id="UP001161422">
    <property type="component" value="Unassembled WGS sequence"/>
</dbReference>
<dbReference type="PANTHER" id="PTHR30576">
    <property type="entry name" value="COLANIC BIOSYNTHESIS UDP-GLUCOSE LIPID CARRIER TRANSFERASE"/>
    <property type="match status" value="1"/>
</dbReference>
<dbReference type="NCBIfam" id="TIGR03023">
    <property type="entry name" value="WcaJ_sugtrans"/>
    <property type="match status" value="1"/>
</dbReference>
<comment type="subcellular location">
    <subcellularLocation>
        <location evidence="1">Membrane</location>
        <topology evidence="1">Multi-pass membrane protein</topology>
    </subcellularLocation>
</comment>
<evidence type="ECO:0000256" key="1">
    <source>
        <dbReference type="ARBA" id="ARBA00004141"/>
    </source>
</evidence>
<comment type="similarity">
    <text evidence="2">Belongs to the bacterial sugar transferase family.</text>
</comment>
<feature type="transmembrane region" description="Helical" evidence="7">
    <location>
        <begin position="12"/>
        <end position="37"/>
    </location>
</feature>
<keyword evidence="4 7" id="KW-0812">Transmembrane</keyword>
<evidence type="ECO:0000259" key="8">
    <source>
        <dbReference type="Pfam" id="PF02397"/>
    </source>
</evidence>
<evidence type="ECO:0000256" key="3">
    <source>
        <dbReference type="ARBA" id="ARBA00022679"/>
    </source>
</evidence>
<feature type="transmembrane region" description="Helical" evidence="7">
    <location>
        <begin position="77"/>
        <end position="98"/>
    </location>
</feature>
<dbReference type="InterPro" id="IPR017473">
    <property type="entry name" value="Undecaprenyl-P_gluc_Ptfrase"/>
</dbReference>
<feature type="domain" description="Bacterial sugar transferase" evidence="8">
    <location>
        <begin position="275"/>
        <end position="456"/>
    </location>
</feature>
<keyword evidence="5 7" id="KW-1133">Transmembrane helix</keyword>
<evidence type="ECO:0000256" key="2">
    <source>
        <dbReference type="ARBA" id="ARBA00006464"/>
    </source>
</evidence>
<evidence type="ECO:0000256" key="5">
    <source>
        <dbReference type="ARBA" id="ARBA00022989"/>
    </source>
</evidence>
<evidence type="ECO:0000313" key="9">
    <source>
        <dbReference type="EMBL" id="GLP95716.1"/>
    </source>
</evidence>
<evidence type="ECO:0000313" key="10">
    <source>
        <dbReference type="Proteomes" id="UP001161422"/>
    </source>
</evidence>
<reference evidence="9" key="2">
    <citation type="submission" date="2023-01" db="EMBL/GenBank/DDBJ databases">
        <title>Draft genome sequence of Paraferrimonas sedimenticola strain NBRC 101628.</title>
        <authorList>
            <person name="Sun Q."/>
            <person name="Mori K."/>
        </authorList>
    </citation>
    <scope>NUCLEOTIDE SEQUENCE</scope>
    <source>
        <strain evidence="9">NBRC 101628</strain>
    </source>
</reference>
<feature type="transmembrane region" description="Helical" evidence="7">
    <location>
        <begin position="280"/>
        <end position="301"/>
    </location>
</feature>
<dbReference type="PANTHER" id="PTHR30576:SF21">
    <property type="entry name" value="UDP-GLUCOSE:UNDECAPRENYL-PHOSPHATE GLUCOSE-1-PHOSPHATE TRANSFERASE"/>
    <property type="match status" value="1"/>
</dbReference>
<keyword evidence="6 7" id="KW-0472">Membrane</keyword>
<gene>
    <name evidence="9" type="ORF">GCM10007895_10220</name>
</gene>
<dbReference type="RefSeq" id="WP_095505705.1">
    <property type="nucleotide sequence ID" value="NZ_BSNC01000003.1"/>
</dbReference>
<name>A0AA37RUY4_9GAMM</name>
<feature type="transmembrane region" description="Helical" evidence="7">
    <location>
        <begin position="104"/>
        <end position="126"/>
    </location>
</feature>
<dbReference type="InterPro" id="IPR036291">
    <property type="entry name" value="NAD(P)-bd_dom_sf"/>
</dbReference>
<dbReference type="PROSITE" id="PS51257">
    <property type="entry name" value="PROKAR_LIPOPROTEIN"/>
    <property type="match status" value="1"/>
</dbReference>
<evidence type="ECO:0000256" key="4">
    <source>
        <dbReference type="ARBA" id="ARBA00022692"/>
    </source>
</evidence>
<proteinExistence type="inferred from homology"/>
<dbReference type="Gene3D" id="3.40.50.720">
    <property type="entry name" value="NAD(P)-binding Rossmann-like Domain"/>
    <property type="match status" value="1"/>
</dbReference>
<evidence type="ECO:0000256" key="6">
    <source>
        <dbReference type="ARBA" id="ARBA00023136"/>
    </source>
</evidence>
<dbReference type="InterPro" id="IPR017475">
    <property type="entry name" value="EPS_sugar_tfrase"/>
</dbReference>